<comment type="similarity">
    <text evidence="1">Belongs to the GSP E family.</text>
</comment>
<dbReference type="PANTHER" id="PTHR30258:SF1">
    <property type="entry name" value="PROTEIN TRANSPORT PROTEIN HOFB HOMOLOG"/>
    <property type="match status" value="1"/>
</dbReference>
<dbReference type="SUPFAM" id="SSF52540">
    <property type="entry name" value="P-loop containing nucleoside triphosphate hydrolases"/>
    <property type="match status" value="1"/>
</dbReference>
<dbReference type="SUPFAM" id="SSF160246">
    <property type="entry name" value="EspE N-terminal domain-like"/>
    <property type="match status" value="1"/>
</dbReference>
<evidence type="ECO:0000259" key="5">
    <source>
        <dbReference type="Pfam" id="PF05157"/>
    </source>
</evidence>
<dbReference type="Proteomes" id="UP000556026">
    <property type="component" value="Unassembled WGS sequence"/>
</dbReference>
<keyword evidence="7" id="KW-1185">Reference proteome</keyword>
<gene>
    <name evidence="6" type="ORF">GMST_13330</name>
</gene>
<dbReference type="PANTHER" id="PTHR30258">
    <property type="entry name" value="TYPE II SECRETION SYSTEM PROTEIN GSPE-RELATED"/>
    <property type="match status" value="1"/>
</dbReference>
<dbReference type="Pfam" id="PF05157">
    <property type="entry name" value="MshEN"/>
    <property type="match status" value="1"/>
</dbReference>
<evidence type="ECO:0000313" key="6">
    <source>
        <dbReference type="EMBL" id="GFO59008.1"/>
    </source>
</evidence>
<evidence type="ECO:0000256" key="1">
    <source>
        <dbReference type="ARBA" id="ARBA00006611"/>
    </source>
</evidence>
<dbReference type="InterPro" id="IPR007831">
    <property type="entry name" value="T2SS_GspE_N"/>
</dbReference>
<dbReference type="GO" id="GO:0005886">
    <property type="term" value="C:plasma membrane"/>
    <property type="evidence" value="ECO:0007669"/>
    <property type="project" value="TreeGrafter"/>
</dbReference>
<dbReference type="RefSeq" id="WP_183353858.1">
    <property type="nucleotide sequence ID" value="NZ_BLXX01000003.1"/>
</dbReference>
<keyword evidence="2" id="KW-0547">Nucleotide-binding</keyword>
<proteinExistence type="inferred from homology"/>
<dbReference type="GO" id="GO:0016887">
    <property type="term" value="F:ATP hydrolysis activity"/>
    <property type="evidence" value="ECO:0007669"/>
    <property type="project" value="TreeGrafter"/>
</dbReference>
<evidence type="ECO:0000259" key="4">
    <source>
        <dbReference type="Pfam" id="PF00437"/>
    </source>
</evidence>
<dbReference type="InterPro" id="IPR027417">
    <property type="entry name" value="P-loop_NTPase"/>
</dbReference>
<dbReference type="InterPro" id="IPR001482">
    <property type="entry name" value="T2SS/T4SS_dom"/>
</dbReference>
<dbReference type="EMBL" id="BLXX01000003">
    <property type="protein sequence ID" value="GFO59008.1"/>
    <property type="molecule type" value="Genomic_DNA"/>
</dbReference>
<comment type="caution">
    <text evidence="6">The sequence shown here is derived from an EMBL/GenBank/DDBJ whole genome shotgun (WGS) entry which is preliminary data.</text>
</comment>
<protein>
    <submittedName>
        <fullName evidence="6">General secretory pathway protein GspE</fullName>
    </submittedName>
</protein>
<organism evidence="6 7">
    <name type="scientific">Geomonas silvestris</name>
    <dbReference type="NCBI Taxonomy" id="2740184"/>
    <lineage>
        <taxon>Bacteria</taxon>
        <taxon>Pseudomonadati</taxon>
        <taxon>Thermodesulfobacteriota</taxon>
        <taxon>Desulfuromonadia</taxon>
        <taxon>Geobacterales</taxon>
        <taxon>Geobacteraceae</taxon>
        <taxon>Geomonas</taxon>
    </lineage>
</organism>
<keyword evidence="3" id="KW-0067">ATP-binding</keyword>
<evidence type="ECO:0000313" key="7">
    <source>
        <dbReference type="Proteomes" id="UP000556026"/>
    </source>
</evidence>
<dbReference type="Pfam" id="PF00437">
    <property type="entry name" value="T2SSE"/>
    <property type="match status" value="1"/>
</dbReference>
<dbReference type="InterPro" id="IPR037257">
    <property type="entry name" value="T2SS_E_N_sf"/>
</dbReference>
<dbReference type="Gene3D" id="3.30.300.160">
    <property type="entry name" value="Type II secretion system, protein E, N-terminal domain"/>
    <property type="match status" value="1"/>
</dbReference>
<feature type="domain" description="Type II secretion system protein GspE N-terminal" evidence="5">
    <location>
        <begin position="62"/>
        <end position="147"/>
    </location>
</feature>
<dbReference type="GO" id="GO:0005524">
    <property type="term" value="F:ATP binding"/>
    <property type="evidence" value="ECO:0007669"/>
    <property type="project" value="UniProtKB-KW"/>
</dbReference>
<evidence type="ECO:0000256" key="3">
    <source>
        <dbReference type="ARBA" id="ARBA00022840"/>
    </source>
</evidence>
<evidence type="ECO:0000256" key="2">
    <source>
        <dbReference type="ARBA" id="ARBA00022741"/>
    </source>
</evidence>
<dbReference type="Gene3D" id="3.40.50.300">
    <property type="entry name" value="P-loop containing nucleotide triphosphate hydrolases"/>
    <property type="match status" value="1"/>
</dbReference>
<reference evidence="7" key="1">
    <citation type="submission" date="2020-06" db="EMBL/GenBank/DDBJ databases">
        <title>Draft genomic sequence of Geomonas sp. Red330.</title>
        <authorList>
            <person name="Itoh H."/>
            <person name="Zhenxing X."/>
            <person name="Ushijima N."/>
            <person name="Masuda Y."/>
            <person name="Shiratori Y."/>
            <person name="Senoo K."/>
        </authorList>
    </citation>
    <scope>NUCLEOTIDE SEQUENCE [LARGE SCALE GENOMIC DNA]</scope>
    <source>
        <strain evidence="7">Red330</strain>
    </source>
</reference>
<feature type="domain" description="Bacterial type II secretion system protein E" evidence="4">
    <location>
        <begin position="368"/>
        <end position="542"/>
    </location>
</feature>
<dbReference type="AlphaFoldDB" id="A0A6V8MG90"/>
<name>A0A6V8MG90_9BACT</name>
<accession>A0A6V8MG90</accession>
<sequence length="552" mass="60147">MNGLVKEGSIGAVLFRSQIITEQELKAALEEQQVSGCRVGEALVRQGVVTQEDIDWALAHQLNIPYVRLKKDNLDAAAVERVPAQLARRYQLFPLFLSGNELSVAMADPLNQEAIEALRRVTGCQITISVGLIREIREMQELAYGPDQGVADLGFSSALFPAKVVEAINADLSCALLLNHLLLRIVQQKYASLALQPLGDRVLLVARSTGQTSELGRLEPAHYAKLTGRIRKLAKLPAEPGLACSGVLSFLWQGKRIPFQVLLLAGDGGEYVTIKLQISAPRLEGLADLQLSPAKFRDLEELLQAPDGLLLVAQRDPEERCRLIDLVLESCDTAGKTVLLVGERLGRGKKRFPRIPAGAGVADGAAGTIAALLDHEPDLLVLDDVSDTASFIAASKAVLRGKRVLAGLSHGSKGEVLKQLLYLHQKNFLVPSQLKGVLSCKGVHLLCPSCKERYQPTAEELAALRLPPHRGDYFRPSGCPECDFTGLSGRRYLVDVIRFDAAFLEIFETIRKSSDIISYMKDNGYRGITEEGAQLLERGEISPGEYVAAILL</sequence>